<dbReference type="OrthoDB" id="9769359at2"/>
<dbReference type="PRINTS" id="PR00388">
    <property type="entry name" value="PDIESTERASE2"/>
</dbReference>
<reference evidence="2 3" key="1">
    <citation type="submission" date="2016-10" db="EMBL/GenBank/DDBJ databases">
        <authorList>
            <person name="de Groot N.N."/>
        </authorList>
    </citation>
    <scope>NUCLEOTIDE SEQUENCE [LARGE SCALE GENOMIC DNA]</scope>
    <source>
        <strain evidence="2 3">EP1-55-1</strain>
    </source>
</reference>
<dbReference type="RefSeq" id="WP_092912084.1">
    <property type="nucleotide sequence ID" value="NZ_FOXB01000013.1"/>
</dbReference>
<feature type="domain" description="HD-GYP" evidence="1">
    <location>
        <begin position="466"/>
        <end position="554"/>
    </location>
</feature>
<dbReference type="InterPro" id="IPR036866">
    <property type="entry name" value="RibonucZ/Hydroxyglut_hydro"/>
</dbReference>
<dbReference type="STRING" id="223786.SAMN05216234_11327"/>
<dbReference type="SUPFAM" id="SSF109604">
    <property type="entry name" value="HD-domain/PDEase-like"/>
    <property type="match status" value="1"/>
</dbReference>
<dbReference type="EMBL" id="FOXB01000013">
    <property type="protein sequence ID" value="SFP28198.1"/>
    <property type="molecule type" value="Genomic_DNA"/>
</dbReference>
<dbReference type="GO" id="GO:0004115">
    <property type="term" value="F:3',5'-cyclic-AMP phosphodiesterase activity"/>
    <property type="evidence" value="ECO:0007669"/>
    <property type="project" value="InterPro"/>
</dbReference>
<dbReference type="Pfam" id="PF13487">
    <property type="entry name" value="HD_5"/>
    <property type="match status" value="1"/>
</dbReference>
<dbReference type="CDD" id="cd00077">
    <property type="entry name" value="HDc"/>
    <property type="match status" value="1"/>
</dbReference>
<dbReference type="InterPro" id="IPR001279">
    <property type="entry name" value="Metallo-B-lactamas"/>
</dbReference>
<dbReference type="InterPro" id="IPR000396">
    <property type="entry name" value="Pdiesterase2"/>
</dbReference>
<dbReference type="SMART" id="SM00471">
    <property type="entry name" value="HDc"/>
    <property type="match status" value="1"/>
</dbReference>
<dbReference type="SMART" id="SM00065">
    <property type="entry name" value="GAF"/>
    <property type="match status" value="1"/>
</dbReference>
<dbReference type="InterPro" id="IPR003607">
    <property type="entry name" value="HD/PDEase_dom"/>
</dbReference>
<dbReference type="Pfam" id="PF01590">
    <property type="entry name" value="GAF"/>
    <property type="match status" value="1"/>
</dbReference>
<feature type="domain" description="HD-GYP" evidence="1">
    <location>
        <begin position="569"/>
        <end position="775"/>
    </location>
</feature>
<accession>A0A1I5P290</accession>
<dbReference type="Pfam" id="PF23023">
    <property type="entry name" value="Anti-Pycsar_Apyc1"/>
    <property type="match status" value="1"/>
</dbReference>
<dbReference type="Gene3D" id="3.60.15.10">
    <property type="entry name" value="Ribonuclease Z/Hydroxyacylglutathione hydrolase-like"/>
    <property type="match status" value="1"/>
</dbReference>
<dbReference type="Gene3D" id="3.30.450.40">
    <property type="match status" value="1"/>
</dbReference>
<dbReference type="Proteomes" id="UP000199227">
    <property type="component" value="Unassembled WGS sequence"/>
</dbReference>
<dbReference type="PANTHER" id="PTHR43155:SF2">
    <property type="entry name" value="CYCLIC DI-GMP PHOSPHODIESTERASE PA4108"/>
    <property type="match status" value="1"/>
</dbReference>
<protein>
    <submittedName>
        <fullName evidence="2">HD-GYP domain, c-di-GMP phosphodiesterase class II (Or its inactivated variant)</fullName>
    </submittedName>
</protein>
<gene>
    <name evidence="2" type="ORF">SAMN05216234_11327</name>
</gene>
<dbReference type="SUPFAM" id="SSF56281">
    <property type="entry name" value="Metallo-hydrolase/oxidoreductase"/>
    <property type="match status" value="1"/>
</dbReference>
<dbReference type="SUPFAM" id="SSF55781">
    <property type="entry name" value="GAF domain-like"/>
    <property type="match status" value="1"/>
</dbReference>
<dbReference type="InterPro" id="IPR037522">
    <property type="entry name" value="HD_GYP_dom"/>
</dbReference>
<dbReference type="PANTHER" id="PTHR43155">
    <property type="entry name" value="CYCLIC DI-GMP PHOSPHODIESTERASE PA4108-RELATED"/>
    <property type="match status" value="1"/>
</dbReference>
<dbReference type="InterPro" id="IPR029016">
    <property type="entry name" value="GAF-like_dom_sf"/>
</dbReference>
<dbReference type="Gene3D" id="1.10.3210.10">
    <property type="entry name" value="Hypothetical protein af1432"/>
    <property type="match status" value="2"/>
</dbReference>
<dbReference type="SMART" id="SM00849">
    <property type="entry name" value="Lactamase_B"/>
    <property type="match status" value="1"/>
</dbReference>
<organism evidence="2 3">
    <name type="scientific">Hydrogenimonas thermophila</name>
    <dbReference type="NCBI Taxonomy" id="223786"/>
    <lineage>
        <taxon>Bacteria</taxon>
        <taxon>Pseudomonadati</taxon>
        <taxon>Campylobacterota</taxon>
        <taxon>Epsilonproteobacteria</taxon>
        <taxon>Campylobacterales</taxon>
        <taxon>Hydrogenimonadaceae</taxon>
        <taxon>Hydrogenimonas</taxon>
    </lineage>
</organism>
<name>A0A1I5P290_9BACT</name>
<dbReference type="AlphaFoldDB" id="A0A1I5P290"/>
<sequence>MEGIKFLGSYGGKTKECFTTCIQVAQDILIDAGNIIKGYKYDFTEINHLFLTHSHLDHINDIPYLIDSIFDKRDKTFYIYGIEKTLSNIKNHIFCNEIWTDYTKIAINDRGEPVVTLVPLSYGQRFKIRDLSLIPIKNHHMEGSCGYIIDNGKNSILFSSDTYLCPSITEEINRNSNITAAIFEVSFPNGYESLAKVSCHLTPSILEKQLSNLKRKDINIYINHIKPSHKQEILQNIEKSIKLSQIGVTVIDDGDFIDYESGLHKNIDKFENSDENFARLMHIGTMLTAQTDKNRLFNMIVYAAREFTNADGGTLYIMDQEHKNLEFQIIQNETLQINKGLNSEDKPDWPLVPLYHENGDKNWEMVAAASALTGKVINIADVYNDKRYNFSGTKKFDQMTGYRSKSMLVIPMKNHEGEVIGVLQLINRQNNLGDIVPFSKDDENITKSLASQAALLMRNQLLIYDLEHMLISFLNSLATTLDEKSPFTGDHIRRMVEITMMLAKAIVSDNSGIYKDIYFNDEELQQIYLSALMHDIGKISTPDFLINKQTKLESIYDRINCIKLKIEILKRDIGKTYKKEYINSKYSDNKILDEITNFLEESNRGSEFFSDEKVERLKKIYDEIFVEIDGKLNKLIEQDEYEALSVRKGTLTDQERKKIMDHVIETQKILKRLSFPKKYSRIPEIAGAHHEKLNGKGYPNGLKGDEIPFEARILAIADIFEALTAPDRPYKTPKKLSEAMKILYFMAKDNELDYDMVKFFYEKKIYLEYAKKHLHPEQIDEVSLTW</sequence>
<evidence type="ECO:0000259" key="1">
    <source>
        <dbReference type="PROSITE" id="PS51832"/>
    </source>
</evidence>
<keyword evidence="3" id="KW-1185">Reference proteome</keyword>
<evidence type="ECO:0000313" key="3">
    <source>
        <dbReference type="Proteomes" id="UP000199227"/>
    </source>
</evidence>
<dbReference type="GO" id="GO:0006198">
    <property type="term" value="P:cAMP catabolic process"/>
    <property type="evidence" value="ECO:0007669"/>
    <property type="project" value="InterPro"/>
</dbReference>
<dbReference type="PROSITE" id="PS51832">
    <property type="entry name" value="HD_GYP"/>
    <property type="match status" value="2"/>
</dbReference>
<proteinExistence type="predicted"/>
<evidence type="ECO:0000313" key="2">
    <source>
        <dbReference type="EMBL" id="SFP28198.1"/>
    </source>
</evidence>
<dbReference type="InterPro" id="IPR003018">
    <property type="entry name" value="GAF"/>
</dbReference>
<dbReference type="InterPro" id="IPR006674">
    <property type="entry name" value="HD_domain"/>
</dbReference>
<dbReference type="Pfam" id="PF01966">
    <property type="entry name" value="HD"/>
    <property type="match status" value="1"/>
</dbReference>